<dbReference type="Gene3D" id="3.10.580.10">
    <property type="entry name" value="CBS-domain"/>
    <property type="match status" value="1"/>
</dbReference>
<keyword evidence="4" id="KW-1185">Reference proteome</keyword>
<accession>K0WXH8</accession>
<dbReference type="AlphaFoldDB" id="K0WXH8"/>
<gene>
    <name evidence="3" type="ORF">HMPREF9448_02330</name>
</gene>
<evidence type="ECO:0000313" key="3">
    <source>
        <dbReference type="EMBL" id="EJZ62976.1"/>
    </source>
</evidence>
<proteinExistence type="predicted"/>
<dbReference type="Pfam" id="PF00571">
    <property type="entry name" value="CBS"/>
    <property type="match status" value="1"/>
</dbReference>
<dbReference type="InterPro" id="IPR000644">
    <property type="entry name" value="CBS_dom"/>
</dbReference>
<evidence type="ECO:0000256" key="1">
    <source>
        <dbReference type="PROSITE-ProRule" id="PRU00703"/>
    </source>
</evidence>
<evidence type="ECO:0000259" key="2">
    <source>
        <dbReference type="PROSITE" id="PS51371"/>
    </source>
</evidence>
<organism evidence="3 4">
    <name type="scientific">Barnesiella intestinihominis YIT 11860</name>
    <dbReference type="NCBI Taxonomy" id="742726"/>
    <lineage>
        <taxon>Bacteria</taxon>
        <taxon>Pseudomonadati</taxon>
        <taxon>Bacteroidota</taxon>
        <taxon>Bacteroidia</taxon>
        <taxon>Bacteroidales</taxon>
        <taxon>Barnesiellaceae</taxon>
        <taxon>Barnesiella</taxon>
    </lineage>
</organism>
<dbReference type="HOGENOM" id="CLU_102952_0_0_10"/>
<reference evidence="3 4" key="1">
    <citation type="submission" date="2012-08" db="EMBL/GenBank/DDBJ databases">
        <title>The Genome Sequence of Barnesiella intestinihominis YIT 11860.</title>
        <authorList>
            <consortium name="The Broad Institute Genome Sequencing Platform"/>
            <person name="Earl A."/>
            <person name="Ward D."/>
            <person name="Feldgarden M."/>
            <person name="Gevers D."/>
            <person name="Morotomi M."/>
            <person name="Walker B."/>
            <person name="Young S.K."/>
            <person name="Zeng Q."/>
            <person name="Gargeya S."/>
            <person name="Fitzgerald M."/>
            <person name="Haas B."/>
            <person name="Abouelleil A."/>
            <person name="Alvarado L."/>
            <person name="Arachchi H.M."/>
            <person name="Berlin A.M."/>
            <person name="Chapman S.B."/>
            <person name="Goldberg J."/>
            <person name="Griggs A."/>
            <person name="Gujja S."/>
            <person name="Hansen M."/>
            <person name="Howarth C."/>
            <person name="Imamovic A."/>
            <person name="Larimer J."/>
            <person name="McCowen C."/>
            <person name="Montmayeur A."/>
            <person name="Murphy C."/>
            <person name="Neiman D."/>
            <person name="Pearson M."/>
            <person name="Priest M."/>
            <person name="Roberts A."/>
            <person name="Saif S."/>
            <person name="Shea T."/>
            <person name="Sisk P."/>
            <person name="Sykes S."/>
            <person name="Wortman J."/>
            <person name="Nusbaum C."/>
            <person name="Birren B."/>
        </authorList>
    </citation>
    <scope>NUCLEOTIDE SEQUENCE [LARGE SCALE GENOMIC DNA]</scope>
    <source>
        <strain evidence="3 4">YIT 11860</strain>
    </source>
</reference>
<keyword evidence="1" id="KW-0129">CBS domain</keyword>
<comment type="caution">
    <text evidence="3">The sequence shown here is derived from an EMBL/GenBank/DDBJ whole genome shotgun (WGS) entry which is preliminary data.</text>
</comment>
<dbReference type="eggNOG" id="COG0517">
    <property type="taxonomic scope" value="Bacteria"/>
</dbReference>
<evidence type="ECO:0000313" key="4">
    <source>
        <dbReference type="Proteomes" id="UP000006044"/>
    </source>
</evidence>
<dbReference type="SUPFAM" id="SSF54631">
    <property type="entry name" value="CBS-domain pair"/>
    <property type="match status" value="1"/>
</dbReference>
<dbReference type="SMART" id="SM00116">
    <property type="entry name" value="CBS"/>
    <property type="match status" value="2"/>
</dbReference>
<dbReference type="PROSITE" id="PS51371">
    <property type="entry name" value="CBS"/>
    <property type="match status" value="1"/>
</dbReference>
<dbReference type="InterPro" id="IPR046342">
    <property type="entry name" value="CBS_dom_sf"/>
</dbReference>
<dbReference type="Proteomes" id="UP000006044">
    <property type="component" value="Unassembled WGS sequence"/>
</dbReference>
<dbReference type="EMBL" id="ADLE01000015">
    <property type="protein sequence ID" value="EJZ62976.1"/>
    <property type="molecule type" value="Genomic_DNA"/>
</dbReference>
<dbReference type="STRING" id="742726.HMPREF9448_02330"/>
<name>K0WXH8_9BACT</name>
<sequence>MISPEIPLLTPGMSVKQGLATMQMSGLSSLPIVDEGSYVGVVHEKELLRDDVAGKIGRENWRTPSVREESHLFDVVNQLAQYSDDILPVVTTDRHYVGAISIHSALVAVAHLCQTSSSGAIIELEIPREDYSATELTRLVEDNDCRVMNLMIRPDEKTGIWKACLRIDREDATPVLRSLERFDYRVVSCYQLHGVMDERIEQRIKELMYYLEM</sequence>
<feature type="domain" description="CBS" evidence="2">
    <location>
        <begin position="1"/>
        <end position="59"/>
    </location>
</feature>
<protein>
    <recommendedName>
        <fullName evidence="2">CBS domain-containing protein</fullName>
    </recommendedName>
</protein>